<feature type="compositionally biased region" description="Low complexity" evidence="2">
    <location>
        <begin position="10"/>
        <end position="22"/>
    </location>
</feature>
<gene>
    <name evidence="3" type="ORF">QYE76_021207</name>
</gene>
<dbReference type="AlphaFoldDB" id="A0AAD8R6B0"/>
<organism evidence="3 4">
    <name type="scientific">Lolium multiflorum</name>
    <name type="common">Italian ryegrass</name>
    <name type="synonym">Lolium perenne subsp. multiflorum</name>
    <dbReference type="NCBI Taxonomy" id="4521"/>
    <lineage>
        <taxon>Eukaryota</taxon>
        <taxon>Viridiplantae</taxon>
        <taxon>Streptophyta</taxon>
        <taxon>Embryophyta</taxon>
        <taxon>Tracheophyta</taxon>
        <taxon>Spermatophyta</taxon>
        <taxon>Magnoliopsida</taxon>
        <taxon>Liliopsida</taxon>
        <taxon>Poales</taxon>
        <taxon>Poaceae</taxon>
        <taxon>BOP clade</taxon>
        <taxon>Pooideae</taxon>
        <taxon>Poodae</taxon>
        <taxon>Poeae</taxon>
        <taxon>Poeae Chloroplast Group 2 (Poeae type)</taxon>
        <taxon>Loliodinae</taxon>
        <taxon>Loliinae</taxon>
        <taxon>Lolium</taxon>
    </lineage>
</organism>
<comment type="caution">
    <text evidence="3">The sequence shown here is derived from an EMBL/GenBank/DDBJ whole genome shotgun (WGS) entry which is preliminary data.</text>
</comment>
<feature type="compositionally biased region" description="Basic and acidic residues" evidence="2">
    <location>
        <begin position="145"/>
        <end position="154"/>
    </location>
</feature>
<reference evidence="3" key="1">
    <citation type="submission" date="2023-07" db="EMBL/GenBank/DDBJ databases">
        <title>A chromosome-level genome assembly of Lolium multiflorum.</title>
        <authorList>
            <person name="Chen Y."/>
            <person name="Copetti D."/>
            <person name="Kolliker R."/>
            <person name="Studer B."/>
        </authorList>
    </citation>
    <scope>NUCLEOTIDE SEQUENCE</scope>
    <source>
        <strain evidence="3">02402/16</strain>
        <tissue evidence="3">Leaf</tissue>
    </source>
</reference>
<sequence>MVKKKNPVVATSAASSGATAKAPPNLAKKGAPSAPPLAPAPSSSIVGPNPGDWPASTITKRDEKRAKSLGLISPDEGNVILLDPDYSQDLPNDISERGDSSAPVGSHTEGNASPEAEHADPINPETVLIDPETAANDISDTAGSMHDDDADHAAFVDAAAEEAEALPSKRSSGGFADEDDLYDLDEGLIEPSPKKSKTSAAPPDPAASEASAPATVPTAQMSTASSLFKGKDIPSTAAAATPPSGKLDLRAVISSLESFASQYTSLEVEKAQLQKEVETSSSKLEGAIKIAAEAHQEIDSLKEELEGLKRRLKHEEEARLTAEARAMEKDDLLRQSSLALLSNPLLLMSSSYFILLRGR</sequence>
<evidence type="ECO:0000256" key="1">
    <source>
        <dbReference type="SAM" id="Coils"/>
    </source>
</evidence>
<evidence type="ECO:0000313" key="3">
    <source>
        <dbReference type="EMBL" id="KAK1615690.1"/>
    </source>
</evidence>
<accession>A0AAD8R6B0</accession>
<name>A0AAD8R6B0_LOLMU</name>
<keyword evidence="4" id="KW-1185">Reference proteome</keyword>
<dbReference type="EMBL" id="JAUUTY010000006">
    <property type="protein sequence ID" value="KAK1615690.1"/>
    <property type="molecule type" value="Genomic_DNA"/>
</dbReference>
<feature type="compositionally biased region" description="Acidic residues" evidence="2">
    <location>
        <begin position="176"/>
        <end position="188"/>
    </location>
</feature>
<feature type="region of interest" description="Disordered" evidence="2">
    <location>
        <begin position="1"/>
        <end position="223"/>
    </location>
</feature>
<keyword evidence="1" id="KW-0175">Coiled coil</keyword>
<dbReference type="Proteomes" id="UP001231189">
    <property type="component" value="Unassembled WGS sequence"/>
</dbReference>
<evidence type="ECO:0000313" key="4">
    <source>
        <dbReference type="Proteomes" id="UP001231189"/>
    </source>
</evidence>
<feature type="coiled-coil region" evidence="1">
    <location>
        <begin position="256"/>
        <end position="325"/>
    </location>
</feature>
<evidence type="ECO:0000256" key="2">
    <source>
        <dbReference type="SAM" id="MobiDB-lite"/>
    </source>
</evidence>
<feature type="compositionally biased region" description="Low complexity" evidence="2">
    <location>
        <begin position="198"/>
        <end position="219"/>
    </location>
</feature>
<proteinExistence type="predicted"/>
<protein>
    <submittedName>
        <fullName evidence="3">Uncharacterized protein</fullName>
    </submittedName>
</protein>